<gene>
    <name evidence="1" type="ORF">BPA30113_07149</name>
</gene>
<proteinExistence type="predicted"/>
<accession>A0A6J5F291</accession>
<organism evidence="1 2">
    <name type="scientific">Burkholderia paludis</name>
    <dbReference type="NCBI Taxonomy" id="1506587"/>
    <lineage>
        <taxon>Bacteria</taxon>
        <taxon>Pseudomonadati</taxon>
        <taxon>Pseudomonadota</taxon>
        <taxon>Betaproteobacteria</taxon>
        <taxon>Burkholderiales</taxon>
        <taxon>Burkholderiaceae</taxon>
        <taxon>Burkholderia</taxon>
        <taxon>Burkholderia cepacia complex</taxon>
    </lineage>
</organism>
<keyword evidence="2" id="KW-1185">Reference proteome</keyword>
<reference evidence="1 2" key="1">
    <citation type="submission" date="2019-09" db="EMBL/GenBank/DDBJ databases">
        <authorList>
            <person name="Depoorter E."/>
        </authorList>
    </citation>
    <scope>NUCLEOTIDE SEQUENCE [LARGE SCALE GENOMIC DNA]</scope>
    <source>
        <strain evidence="1">LMG 30113</strain>
    </source>
</reference>
<dbReference type="AlphaFoldDB" id="A0A6J5F291"/>
<name>A0A6J5F291_9BURK</name>
<protein>
    <submittedName>
        <fullName evidence="1">Uncharacterized protein</fullName>
    </submittedName>
</protein>
<dbReference type="EMBL" id="CABVQD010000047">
    <property type="protein sequence ID" value="VWC44082.1"/>
    <property type="molecule type" value="Genomic_DNA"/>
</dbReference>
<evidence type="ECO:0000313" key="1">
    <source>
        <dbReference type="EMBL" id="VWC44082.1"/>
    </source>
</evidence>
<sequence>MDRHAFLEQRPVADFVSWLVEHLPTLPVHLRFARSKFVPGGLDVRVDGIEDVLAHYCWRNEWLDPGTGRRVASQDWATTRSSLHRLSVLLRTSVADGDDARAGAAAREVLRWGGVHSAIPFIRSKVRRRAFCTYLQSLAPLFALAGSQKTDDLHARNVERFDAGMTKVHALFDVTGSPIYDSRVGAALAMLYELFRRDAESTGIRHELLGFPSGQARGAQIRDPGALGFARAPQFYTNQVPRACWARWQVRTGWILREVLGRTAWFDDEPQVDGVSPMAARCHAFEAALFMIGYDLRSLAHASGSGGGTAAAAVSDDMPMVRDEGGNWVPTGHPFGRVLRAYRVYRETEPAHPDPADFEQWLNEPAQAGLDDAFRRNFQAYCFPLGERELDLHERSLEEIRAIAADAEGEGDLTTANHGEPEFVAGDEREQVCFVCAGLTGYCELVETTPDARKQRLIRNGFAGTNHSAGTLMSVGRGVGRHFGLLDDRNRPTARFFGFFGAGFDDFRDRLGVDRDGRDLGPT</sequence>
<evidence type="ECO:0000313" key="2">
    <source>
        <dbReference type="Proteomes" id="UP000494330"/>
    </source>
</evidence>
<dbReference type="Proteomes" id="UP000494330">
    <property type="component" value="Unassembled WGS sequence"/>
</dbReference>